<evidence type="ECO:0000256" key="2">
    <source>
        <dbReference type="ARBA" id="ARBA00022670"/>
    </source>
</evidence>
<evidence type="ECO:0000256" key="5">
    <source>
        <dbReference type="ARBA" id="ARBA00022801"/>
    </source>
</evidence>
<dbReference type="PROSITE" id="PS50092">
    <property type="entry name" value="TSP1"/>
    <property type="match status" value="2"/>
</dbReference>
<dbReference type="Proteomes" id="UP000076078">
    <property type="component" value="Unassembled WGS sequence"/>
</dbReference>
<keyword evidence="3" id="KW-0732">Signal</keyword>
<reference evidence="9 10" key="1">
    <citation type="submission" date="2015-12" db="EMBL/GenBank/DDBJ databases">
        <title>Dictyostelia acquired genes for synthesis and detection of signals that induce cell-type specialization by lateral gene transfer from prokaryotes.</title>
        <authorList>
            <person name="Gloeckner G."/>
            <person name="Schaap P."/>
        </authorList>
    </citation>
    <scope>NUCLEOTIDE SEQUENCE [LARGE SCALE GENOMIC DNA]</scope>
    <source>
        <strain evidence="9 10">TK</strain>
    </source>
</reference>
<dbReference type="InParanoid" id="A0A151Z8N0"/>
<dbReference type="InterPro" id="IPR033121">
    <property type="entry name" value="PEPTIDASE_A1"/>
</dbReference>
<proteinExistence type="inferred from homology"/>
<keyword evidence="2" id="KW-0645">Protease</keyword>
<dbReference type="InterPro" id="IPR034164">
    <property type="entry name" value="Pepsin-like_dom"/>
</dbReference>
<organism evidence="9 10">
    <name type="scientific">Tieghemostelium lacteum</name>
    <name type="common">Slime mold</name>
    <name type="synonym">Dictyostelium lacteum</name>
    <dbReference type="NCBI Taxonomy" id="361077"/>
    <lineage>
        <taxon>Eukaryota</taxon>
        <taxon>Amoebozoa</taxon>
        <taxon>Evosea</taxon>
        <taxon>Eumycetozoa</taxon>
        <taxon>Dictyostelia</taxon>
        <taxon>Dictyosteliales</taxon>
        <taxon>Raperosteliaceae</taxon>
        <taxon>Tieghemostelium</taxon>
    </lineage>
</organism>
<dbReference type="InterPro" id="IPR021109">
    <property type="entry name" value="Peptidase_aspartic_dom_sf"/>
</dbReference>
<comment type="caution">
    <text evidence="9">The sequence shown here is derived from an EMBL/GenBank/DDBJ whole genome shotgun (WGS) entry which is preliminary data.</text>
</comment>
<evidence type="ECO:0000313" key="10">
    <source>
        <dbReference type="Proteomes" id="UP000076078"/>
    </source>
</evidence>
<feature type="region of interest" description="Disordered" evidence="7">
    <location>
        <begin position="436"/>
        <end position="503"/>
    </location>
</feature>
<dbReference type="STRING" id="361077.A0A151Z8N0"/>
<dbReference type="InterPro" id="IPR000884">
    <property type="entry name" value="TSP1_rpt"/>
</dbReference>
<evidence type="ECO:0000256" key="3">
    <source>
        <dbReference type="ARBA" id="ARBA00022729"/>
    </source>
</evidence>
<dbReference type="PANTHER" id="PTHR47965">
    <property type="entry name" value="ASPARTYL PROTEASE-RELATED"/>
    <property type="match status" value="1"/>
</dbReference>
<feature type="domain" description="Peptidase A1" evidence="8">
    <location>
        <begin position="53"/>
        <end position="376"/>
    </location>
</feature>
<dbReference type="Pfam" id="PF19030">
    <property type="entry name" value="TSP1_ADAMTS"/>
    <property type="match status" value="2"/>
</dbReference>
<dbReference type="Gene3D" id="2.40.70.10">
    <property type="entry name" value="Acid Proteases"/>
    <property type="match status" value="2"/>
</dbReference>
<keyword evidence="4" id="KW-0064">Aspartyl protease</keyword>
<evidence type="ECO:0000256" key="1">
    <source>
        <dbReference type="ARBA" id="ARBA00007447"/>
    </source>
</evidence>
<dbReference type="GO" id="GO:0006508">
    <property type="term" value="P:proteolysis"/>
    <property type="evidence" value="ECO:0007669"/>
    <property type="project" value="UniProtKB-KW"/>
</dbReference>
<evidence type="ECO:0000256" key="6">
    <source>
        <dbReference type="ARBA" id="ARBA00023145"/>
    </source>
</evidence>
<keyword evidence="10" id="KW-1185">Reference proteome</keyword>
<evidence type="ECO:0000259" key="8">
    <source>
        <dbReference type="PROSITE" id="PS51767"/>
    </source>
</evidence>
<sequence>MKMKLYSYSITIVVSLLLIVFITPNQSIYSPNIKPFTLKPIISIGNYCPFTNYGLEVVIEDYTYTLLIDTQNTMTMLNSEECKYGCIPLEYNYRPSPDSIIEKPEINGYYLDDTAWYGQLVADRLLIQNASVNFNTRFVSITAQSKPLSNPICDASTLLAHGSIGLGYSRQETSFLLQYTRALNISEIFSISFCENNPRIWFGGYDTSILSTPLANTETDKKTYNFELKNVFIGNSTLFQVTDFVWKSILDTSSPFIHLPSSIFHQTIQYLAKEKKFTNYFSSRFFLEKKCILNPLVEFTVDEINAMFPKLRFVYQSDRPNSEIQLNAIPSYLLLEGDMICPGIVEALNYQTVFGIPLFKQYLVMFDQGKGRLGFGKADKCYSYHWGTTEWSKCSNSSCSLQNRKVSCLSPDKRLVNETMCQGILKPPATRVCVHDESSDSYVPQADSESEDLWPGETRKPVRKGGPKSFTKETRTPVPIDDSNSNSLSSSSENNTSSVNATRKPTTGLQVVNACVVAEPRWKIIGDWGECNQICGTGTQSRKVYCLNSYGAPVNEALCSDKKPPSEKICAVEKCKPEYHWGVSDWNGCSTQCGEGTQDRISTCIDASVWRFVDDHKCKGPPPVLRKECLGQPLCSKFKWDWEPCEIMCPELALVYCYNITSNRIVDQDYCRSIPNLLIPQKCECYDIIGEGRLKHLANSSSSNSNETSSAISSLHITSYNHHHPLYLITLFITILLLAIPWNI</sequence>
<dbReference type="InterPro" id="IPR032799">
    <property type="entry name" value="TAXi_C"/>
</dbReference>
<dbReference type="InterPro" id="IPR001461">
    <property type="entry name" value="Aspartic_peptidase_A1"/>
</dbReference>
<dbReference type="OMA" id="NPRIWFG"/>
<dbReference type="GO" id="GO:0004190">
    <property type="term" value="F:aspartic-type endopeptidase activity"/>
    <property type="evidence" value="ECO:0007669"/>
    <property type="project" value="UniProtKB-KW"/>
</dbReference>
<dbReference type="SUPFAM" id="SSF82895">
    <property type="entry name" value="TSP-1 type 1 repeat"/>
    <property type="match status" value="3"/>
</dbReference>
<dbReference type="Pfam" id="PF14541">
    <property type="entry name" value="TAXi_C"/>
    <property type="match status" value="1"/>
</dbReference>
<dbReference type="AlphaFoldDB" id="A0A151Z8N0"/>
<dbReference type="SMART" id="SM00209">
    <property type="entry name" value="TSP1"/>
    <property type="match status" value="3"/>
</dbReference>
<name>A0A151Z8N0_TIELA</name>
<gene>
    <name evidence="9" type="ORF">DLAC_08917</name>
</gene>
<dbReference type="Gene3D" id="2.20.100.10">
    <property type="entry name" value="Thrombospondin type-1 (TSP1) repeat"/>
    <property type="match status" value="2"/>
</dbReference>
<accession>A0A151Z8N0</accession>
<dbReference type="PANTHER" id="PTHR47965:SF12">
    <property type="entry name" value="ASPARTIC PROTEINASE 3-RELATED"/>
    <property type="match status" value="1"/>
</dbReference>
<dbReference type="InterPro" id="IPR036383">
    <property type="entry name" value="TSP1_rpt_sf"/>
</dbReference>
<feature type="compositionally biased region" description="Low complexity" evidence="7">
    <location>
        <begin position="483"/>
        <end position="500"/>
    </location>
</feature>
<dbReference type="FunCoup" id="A0A151Z8N0">
    <property type="interactions" value="406"/>
</dbReference>
<evidence type="ECO:0000256" key="7">
    <source>
        <dbReference type="SAM" id="MobiDB-lite"/>
    </source>
</evidence>
<keyword evidence="6" id="KW-0865">Zymogen</keyword>
<dbReference type="PROSITE" id="PS51767">
    <property type="entry name" value="PEPTIDASE_A1"/>
    <property type="match status" value="1"/>
</dbReference>
<dbReference type="SUPFAM" id="SSF50630">
    <property type="entry name" value="Acid proteases"/>
    <property type="match status" value="1"/>
</dbReference>
<dbReference type="OrthoDB" id="412680at2759"/>
<keyword evidence="5" id="KW-0378">Hydrolase</keyword>
<evidence type="ECO:0000313" key="9">
    <source>
        <dbReference type="EMBL" id="KYQ90315.1"/>
    </source>
</evidence>
<evidence type="ECO:0000256" key="4">
    <source>
        <dbReference type="ARBA" id="ARBA00022750"/>
    </source>
</evidence>
<protein>
    <submittedName>
        <fullName evidence="9">Thrombospondin type I repeat-containing protein</fullName>
    </submittedName>
</protein>
<dbReference type="EMBL" id="LODT01000037">
    <property type="protein sequence ID" value="KYQ90315.1"/>
    <property type="molecule type" value="Genomic_DNA"/>
</dbReference>
<comment type="similarity">
    <text evidence="1">Belongs to the peptidase A1 family.</text>
</comment>
<dbReference type="CDD" id="cd05471">
    <property type="entry name" value="pepsin_like"/>
    <property type="match status" value="1"/>
</dbReference>